<accession>A0A7S1ZIQ5</accession>
<feature type="transmembrane region" description="Helical" evidence="11">
    <location>
        <begin position="242"/>
        <end position="260"/>
    </location>
</feature>
<feature type="compositionally biased region" description="Low complexity" evidence="12">
    <location>
        <begin position="67"/>
        <end position="78"/>
    </location>
</feature>
<sequence length="454" mass="49415">MASMAQPGINALSPISADSTSVGAADKYRSDADAHSWVSLDSKKWETDAASRSPDQYQSDANERFGSPSAASPMSATSNEGGDGGGGGRVGRVDSLVGSTRRKKETRGGRRGRPARSPHSDYDTDEDEEDGSFDYRRAEDEVTSVGSRSADTDAYASRLLKEATNGGKGGATRGDAEYYPVRQRYGFFSILISLAQVFLLVVLMTLCGVAPLEVNPLIGPYPDALSEWGGKNPYLISRAGQWWRILTAPFLSVGAAHMLLNVAAQLEAAAFFEREWGSGRWIVLYMASAAGGTILGCIVDPDSVSVISTPALVGLFGAKLSEILCCYFFEQDKRQLEGWRPPPGSEQIGGVLCWSTLLTLLGLAPYMEFSAIGGGAIGGFVVGMVVFSCNIRKPFYAITWFLSGFILTLIYFTTTVLYLLFKTKPNQDLLDACEYYRDVYEENYDCECAWMFEW</sequence>
<feature type="compositionally biased region" description="Gly residues" evidence="12">
    <location>
        <begin position="81"/>
        <end position="90"/>
    </location>
</feature>
<evidence type="ECO:0000256" key="8">
    <source>
        <dbReference type="ARBA" id="ARBA00022825"/>
    </source>
</evidence>
<evidence type="ECO:0000313" key="14">
    <source>
        <dbReference type="EMBL" id="CAD9339729.1"/>
    </source>
</evidence>
<evidence type="ECO:0000256" key="9">
    <source>
        <dbReference type="ARBA" id="ARBA00022989"/>
    </source>
</evidence>
<dbReference type="InterPro" id="IPR035952">
    <property type="entry name" value="Rhomboid-like_sf"/>
</dbReference>
<proteinExistence type="inferred from homology"/>
<evidence type="ECO:0000259" key="13">
    <source>
        <dbReference type="Pfam" id="PF01694"/>
    </source>
</evidence>
<dbReference type="InterPro" id="IPR002610">
    <property type="entry name" value="Peptidase_S54_rhomboid-like"/>
</dbReference>
<protein>
    <recommendedName>
        <fullName evidence="4">rhomboid protease</fullName>
        <ecNumber evidence="4">3.4.21.105</ecNumber>
    </recommendedName>
</protein>
<feature type="transmembrane region" description="Helical" evidence="11">
    <location>
        <begin position="187"/>
        <end position="212"/>
    </location>
</feature>
<feature type="transmembrane region" description="Helical" evidence="11">
    <location>
        <begin position="372"/>
        <end position="391"/>
    </location>
</feature>
<evidence type="ECO:0000256" key="10">
    <source>
        <dbReference type="ARBA" id="ARBA00023136"/>
    </source>
</evidence>
<evidence type="ECO:0000256" key="2">
    <source>
        <dbReference type="ARBA" id="ARBA00004141"/>
    </source>
</evidence>
<dbReference type="Gene3D" id="1.20.1540.10">
    <property type="entry name" value="Rhomboid-like"/>
    <property type="match status" value="1"/>
</dbReference>
<comment type="function">
    <text evidence="11">Serine protease involved in intramembrane proteolysis.</text>
</comment>
<evidence type="ECO:0000256" key="1">
    <source>
        <dbReference type="ARBA" id="ARBA00000156"/>
    </source>
</evidence>
<keyword evidence="9 11" id="KW-1133">Transmembrane helix</keyword>
<dbReference type="AlphaFoldDB" id="A0A7S1ZIQ5"/>
<dbReference type="EC" id="3.4.21.105" evidence="4"/>
<dbReference type="PANTHER" id="PTHR22936:SF69">
    <property type="entry name" value="RHOMBOID-LIKE PROTEIN"/>
    <property type="match status" value="1"/>
</dbReference>
<evidence type="ECO:0000256" key="11">
    <source>
        <dbReference type="RuleBase" id="RU362115"/>
    </source>
</evidence>
<evidence type="ECO:0000256" key="4">
    <source>
        <dbReference type="ARBA" id="ARBA00013039"/>
    </source>
</evidence>
<evidence type="ECO:0000256" key="12">
    <source>
        <dbReference type="SAM" id="MobiDB-lite"/>
    </source>
</evidence>
<dbReference type="InterPro" id="IPR022764">
    <property type="entry name" value="Peptidase_S54_rhomboid_dom"/>
</dbReference>
<comment type="subcellular location">
    <subcellularLocation>
        <location evidence="2 11">Membrane</location>
        <topology evidence="2 11">Multi-pass membrane protein</topology>
    </subcellularLocation>
</comment>
<gene>
    <name evidence="14" type="ORF">OSIN01602_LOCUS10289</name>
</gene>
<comment type="similarity">
    <text evidence="3 11">Belongs to the peptidase S54 family.</text>
</comment>
<evidence type="ECO:0000256" key="6">
    <source>
        <dbReference type="ARBA" id="ARBA00022692"/>
    </source>
</evidence>
<evidence type="ECO:0000256" key="3">
    <source>
        <dbReference type="ARBA" id="ARBA00009045"/>
    </source>
</evidence>
<name>A0A7S1ZIQ5_TRICV</name>
<keyword evidence="7 11" id="KW-0378">Hydrolase</keyword>
<keyword evidence="6 11" id="KW-0812">Transmembrane</keyword>
<dbReference type="EMBL" id="HBGO01017983">
    <property type="protein sequence ID" value="CAD9339729.1"/>
    <property type="molecule type" value="Transcribed_RNA"/>
</dbReference>
<dbReference type="GO" id="GO:0006508">
    <property type="term" value="P:proteolysis"/>
    <property type="evidence" value="ECO:0007669"/>
    <property type="project" value="UniProtKB-KW"/>
</dbReference>
<feature type="compositionally biased region" description="Basic residues" evidence="12">
    <location>
        <begin position="100"/>
        <end position="116"/>
    </location>
</feature>
<keyword evidence="5 11" id="KW-0645">Protease</keyword>
<keyword evidence="10 11" id="KW-0472">Membrane</keyword>
<comment type="catalytic activity">
    <reaction evidence="1 11">
        <text>Cleaves type-1 transmembrane domains using a catalytic dyad composed of serine and histidine that are contributed by different transmembrane domains.</text>
        <dbReference type="EC" id="3.4.21.105"/>
    </reaction>
</comment>
<feature type="transmembrane region" description="Helical" evidence="11">
    <location>
        <begin position="398"/>
        <end position="421"/>
    </location>
</feature>
<reference evidence="14" key="1">
    <citation type="submission" date="2021-01" db="EMBL/GenBank/DDBJ databases">
        <authorList>
            <person name="Corre E."/>
            <person name="Pelletier E."/>
            <person name="Niang G."/>
            <person name="Scheremetjew M."/>
            <person name="Finn R."/>
            <person name="Kale V."/>
            <person name="Holt S."/>
            <person name="Cochrane G."/>
            <person name="Meng A."/>
            <person name="Brown T."/>
            <person name="Cohen L."/>
        </authorList>
    </citation>
    <scope>NUCLEOTIDE SEQUENCE</scope>
    <source>
        <strain evidence="14">Grunow 1884</strain>
    </source>
</reference>
<feature type="region of interest" description="Disordered" evidence="12">
    <location>
        <begin position="1"/>
        <end position="149"/>
    </location>
</feature>
<dbReference type="GO" id="GO:0004252">
    <property type="term" value="F:serine-type endopeptidase activity"/>
    <property type="evidence" value="ECO:0007669"/>
    <property type="project" value="InterPro"/>
</dbReference>
<dbReference type="PANTHER" id="PTHR22936">
    <property type="entry name" value="RHOMBOID-RELATED"/>
    <property type="match status" value="1"/>
</dbReference>
<dbReference type="GO" id="GO:0016020">
    <property type="term" value="C:membrane"/>
    <property type="evidence" value="ECO:0007669"/>
    <property type="project" value="UniProtKB-SubCell"/>
</dbReference>
<feature type="compositionally biased region" description="Acidic residues" evidence="12">
    <location>
        <begin position="123"/>
        <end position="132"/>
    </location>
</feature>
<dbReference type="Pfam" id="PF01694">
    <property type="entry name" value="Rhomboid"/>
    <property type="match status" value="1"/>
</dbReference>
<dbReference type="SUPFAM" id="SSF144091">
    <property type="entry name" value="Rhomboid-like"/>
    <property type="match status" value="1"/>
</dbReference>
<evidence type="ECO:0000256" key="7">
    <source>
        <dbReference type="ARBA" id="ARBA00022801"/>
    </source>
</evidence>
<feature type="domain" description="Peptidase S54 rhomboid" evidence="13">
    <location>
        <begin position="240"/>
        <end position="387"/>
    </location>
</feature>
<comment type="caution">
    <text evidence="11">Lacks conserved residue(s) required for the propagation of feature annotation.</text>
</comment>
<organism evidence="14">
    <name type="scientific">Trieres chinensis</name>
    <name type="common">Marine centric diatom</name>
    <name type="synonym">Odontella sinensis</name>
    <dbReference type="NCBI Taxonomy" id="1514140"/>
    <lineage>
        <taxon>Eukaryota</taxon>
        <taxon>Sar</taxon>
        <taxon>Stramenopiles</taxon>
        <taxon>Ochrophyta</taxon>
        <taxon>Bacillariophyta</taxon>
        <taxon>Mediophyceae</taxon>
        <taxon>Biddulphiophycidae</taxon>
        <taxon>Eupodiscales</taxon>
        <taxon>Parodontellaceae</taxon>
        <taxon>Trieres</taxon>
    </lineage>
</organism>
<feature type="transmembrane region" description="Helical" evidence="11">
    <location>
        <begin position="281"/>
        <end position="299"/>
    </location>
</feature>
<evidence type="ECO:0000256" key="5">
    <source>
        <dbReference type="ARBA" id="ARBA00022670"/>
    </source>
</evidence>
<keyword evidence="8 11" id="KW-0720">Serine protease</keyword>